<feature type="compositionally biased region" description="Basic and acidic residues" evidence="1">
    <location>
        <begin position="15"/>
        <end position="26"/>
    </location>
</feature>
<dbReference type="AlphaFoldDB" id="A0A917X2H3"/>
<reference evidence="2" key="2">
    <citation type="submission" date="2020-09" db="EMBL/GenBank/DDBJ databases">
        <authorList>
            <person name="Sun Q."/>
            <person name="Ohkuma M."/>
        </authorList>
    </citation>
    <scope>NUCLEOTIDE SEQUENCE</scope>
    <source>
        <strain evidence="2">JCM 19831</strain>
    </source>
</reference>
<organism evidence="2 3">
    <name type="scientific">Dactylosporangium sucinum</name>
    <dbReference type="NCBI Taxonomy" id="1424081"/>
    <lineage>
        <taxon>Bacteria</taxon>
        <taxon>Bacillati</taxon>
        <taxon>Actinomycetota</taxon>
        <taxon>Actinomycetes</taxon>
        <taxon>Micromonosporales</taxon>
        <taxon>Micromonosporaceae</taxon>
        <taxon>Dactylosporangium</taxon>
    </lineage>
</organism>
<reference evidence="2" key="1">
    <citation type="journal article" date="2014" name="Int. J. Syst. Evol. Microbiol.">
        <title>Complete genome sequence of Corynebacterium casei LMG S-19264T (=DSM 44701T), isolated from a smear-ripened cheese.</title>
        <authorList>
            <consortium name="US DOE Joint Genome Institute (JGI-PGF)"/>
            <person name="Walter F."/>
            <person name="Albersmeier A."/>
            <person name="Kalinowski J."/>
            <person name="Ruckert C."/>
        </authorList>
    </citation>
    <scope>NUCLEOTIDE SEQUENCE</scope>
    <source>
        <strain evidence="2">JCM 19831</strain>
    </source>
</reference>
<sequence>MEVLQDLPPDEGECDDHAERQGDRLQGRAVPVLARHRSRQGQEDRHRARRVQNDEQGDEDFAQQLEIHGPNCPRSTPIELPSLDDIEPCPYVATQQ</sequence>
<evidence type="ECO:0000313" key="3">
    <source>
        <dbReference type="Proteomes" id="UP000642070"/>
    </source>
</evidence>
<protein>
    <submittedName>
        <fullName evidence="2">Uncharacterized protein</fullName>
    </submittedName>
</protein>
<dbReference type="Proteomes" id="UP000642070">
    <property type="component" value="Unassembled WGS sequence"/>
</dbReference>
<keyword evidence="3" id="KW-1185">Reference proteome</keyword>
<feature type="region of interest" description="Disordered" evidence="1">
    <location>
        <begin position="1"/>
        <end position="96"/>
    </location>
</feature>
<name>A0A917X2H3_9ACTN</name>
<proteinExistence type="predicted"/>
<comment type="caution">
    <text evidence="2">The sequence shown here is derived from an EMBL/GenBank/DDBJ whole genome shotgun (WGS) entry which is preliminary data.</text>
</comment>
<gene>
    <name evidence="2" type="ORF">GCM10007977_067830</name>
</gene>
<evidence type="ECO:0000256" key="1">
    <source>
        <dbReference type="SAM" id="MobiDB-lite"/>
    </source>
</evidence>
<evidence type="ECO:0000313" key="2">
    <source>
        <dbReference type="EMBL" id="GGM56505.1"/>
    </source>
</evidence>
<accession>A0A917X2H3</accession>
<dbReference type="EMBL" id="BMPI01000039">
    <property type="protein sequence ID" value="GGM56505.1"/>
    <property type="molecule type" value="Genomic_DNA"/>
</dbReference>